<proteinExistence type="predicted"/>
<sequence>HDDSALVSSESEASCADSGVPQTETVTPSPVDRDLDPSEKVRTLYNLY</sequence>
<feature type="region of interest" description="Disordered" evidence="1">
    <location>
        <begin position="1"/>
        <end position="48"/>
    </location>
</feature>
<name>A0A8J2P1I8_9HEXA</name>
<evidence type="ECO:0000313" key="2">
    <source>
        <dbReference type="EMBL" id="CAG7734988.1"/>
    </source>
</evidence>
<organism evidence="2 3">
    <name type="scientific">Allacma fusca</name>
    <dbReference type="NCBI Taxonomy" id="39272"/>
    <lineage>
        <taxon>Eukaryota</taxon>
        <taxon>Metazoa</taxon>
        <taxon>Ecdysozoa</taxon>
        <taxon>Arthropoda</taxon>
        <taxon>Hexapoda</taxon>
        <taxon>Collembola</taxon>
        <taxon>Symphypleona</taxon>
        <taxon>Sminthuridae</taxon>
        <taxon>Allacma</taxon>
    </lineage>
</organism>
<comment type="caution">
    <text evidence="2">The sequence shown here is derived from an EMBL/GenBank/DDBJ whole genome shotgun (WGS) entry which is preliminary data.</text>
</comment>
<dbReference type="EMBL" id="CAJVCH010280174">
    <property type="protein sequence ID" value="CAG7734988.1"/>
    <property type="molecule type" value="Genomic_DNA"/>
</dbReference>
<feature type="compositionally biased region" description="Basic and acidic residues" evidence="1">
    <location>
        <begin position="31"/>
        <end position="42"/>
    </location>
</feature>
<accession>A0A8J2P1I8</accession>
<dbReference type="Proteomes" id="UP000708208">
    <property type="component" value="Unassembled WGS sequence"/>
</dbReference>
<feature type="non-terminal residue" evidence="2">
    <location>
        <position position="1"/>
    </location>
</feature>
<feature type="compositionally biased region" description="Polar residues" evidence="1">
    <location>
        <begin position="1"/>
        <end position="12"/>
    </location>
</feature>
<reference evidence="2" key="1">
    <citation type="submission" date="2021-06" db="EMBL/GenBank/DDBJ databases">
        <authorList>
            <person name="Hodson N. C."/>
            <person name="Mongue J. A."/>
            <person name="Jaron S. K."/>
        </authorList>
    </citation>
    <scope>NUCLEOTIDE SEQUENCE</scope>
</reference>
<gene>
    <name evidence="2" type="ORF">AFUS01_LOCUS23345</name>
</gene>
<evidence type="ECO:0000256" key="1">
    <source>
        <dbReference type="SAM" id="MobiDB-lite"/>
    </source>
</evidence>
<evidence type="ECO:0000313" key="3">
    <source>
        <dbReference type="Proteomes" id="UP000708208"/>
    </source>
</evidence>
<dbReference type="AlphaFoldDB" id="A0A8J2P1I8"/>
<protein>
    <submittedName>
        <fullName evidence="2">Uncharacterized protein</fullName>
    </submittedName>
</protein>
<keyword evidence="3" id="KW-1185">Reference proteome</keyword>